<dbReference type="AlphaFoldDB" id="A0A1Z4J9B8"/>
<sequence length="145" mass="16114">MKRKLIALIIGAVALIPGTVKAQEYGIPHSMLDSFSDDADSQIVIRVRQPGDRSNLCGRRMGMIDDGYSFPRPGSAANNYDYPRPGGSNYFQLPTGARNPDIIGCVDRSRNILFINIFKVVEQVQPTSEPTLYNPNQMPIYAPKR</sequence>
<accession>A0A1Z4J9B8</accession>
<protein>
    <submittedName>
        <fullName evidence="1">Uncharacterized protein</fullName>
    </submittedName>
</protein>
<proteinExistence type="predicted"/>
<organism evidence="1 2">
    <name type="scientific">Leptolyngbya boryana NIES-2135</name>
    <dbReference type="NCBI Taxonomy" id="1973484"/>
    <lineage>
        <taxon>Bacteria</taxon>
        <taxon>Bacillati</taxon>
        <taxon>Cyanobacteriota</taxon>
        <taxon>Cyanophyceae</taxon>
        <taxon>Leptolyngbyales</taxon>
        <taxon>Leptolyngbyaceae</taxon>
        <taxon>Leptolyngbya group</taxon>
        <taxon>Leptolyngbya</taxon>
    </lineage>
</organism>
<keyword evidence="2" id="KW-1185">Reference proteome</keyword>
<gene>
    <name evidence="1" type="ORF">NIES2135_01660</name>
</gene>
<name>A0A1Z4J9B8_LEPBY</name>
<dbReference type="EMBL" id="AP018203">
    <property type="protein sequence ID" value="BAY53362.1"/>
    <property type="molecule type" value="Genomic_DNA"/>
</dbReference>
<reference evidence="1 2" key="1">
    <citation type="submission" date="2017-06" db="EMBL/GenBank/DDBJ databases">
        <title>Genome sequencing of cyanobaciteial culture collection at National Institute for Environmental Studies (NIES).</title>
        <authorList>
            <person name="Hirose Y."/>
            <person name="Shimura Y."/>
            <person name="Fujisawa T."/>
            <person name="Nakamura Y."/>
            <person name="Kawachi M."/>
        </authorList>
    </citation>
    <scope>NUCLEOTIDE SEQUENCE [LARGE SCALE GENOMIC DNA]</scope>
    <source>
        <strain evidence="1 2">NIES-2135</strain>
    </source>
</reference>
<evidence type="ECO:0000313" key="1">
    <source>
        <dbReference type="EMBL" id="BAY53362.1"/>
    </source>
</evidence>
<evidence type="ECO:0000313" key="2">
    <source>
        <dbReference type="Proteomes" id="UP000217895"/>
    </source>
</evidence>
<dbReference type="Proteomes" id="UP000217895">
    <property type="component" value="Chromosome"/>
</dbReference>